<evidence type="ECO:0000313" key="4">
    <source>
        <dbReference type="Proteomes" id="UP000514509"/>
    </source>
</evidence>
<accession>A0A7L7L9I1</accession>
<proteinExistence type="predicted"/>
<organism evidence="3 4">
    <name type="scientific">Adhaeribacter radiodurans</name>
    <dbReference type="NCBI Taxonomy" id="2745197"/>
    <lineage>
        <taxon>Bacteria</taxon>
        <taxon>Pseudomonadati</taxon>
        <taxon>Bacteroidota</taxon>
        <taxon>Cytophagia</taxon>
        <taxon>Cytophagales</taxon>
        <taxon>Hymenobacteraceae</taxon>
        <taxon>Adhaeribacter</taxon>
    </lineage>
</organism>
<dbReference type="InterPro" id="IPR041186">
    <property type="entry name" value="DUF3823_C"/>
</dbReference>
<keyword evidence="4" id="KW-1185">Reference proteome</keyword>
<dbReference type="PROSITE" id="PS51257">
    <property type="entry name" value="PROKAR_LIPOPROTEIN"/>
    <property type="match status" value="1"/>
</dbReference>
<dbReference type="Proteomes" id="UP000514509">
    <property type="component" value="Chromosome"/>
</dbReference>
<name>A0A7L7L9I1_9BACT</name>
<dbReference type="Gene3D" id="2.60.40.1120">
    <property type="entry name" value="Carboxypeptidase-like, regulatory domain"/>
    <property type="match status" value="1"/>
</dbReference>
<protein>
    <submittedName>
        <fullName evidence="3">DUF3823 domain-containing protein</fullName>
    </submittedName>
</protein>
<reference evidence="3 4" key="1">
    <citation type="submission" date="2020-08" db="EMBL/GenBank/DDBJ databases">
        <title>Adhaeribacter dokdonensis sp. nov., isolated from the rhizosphere of Elymus tsukushiensis, a plant native to the Dokdo Islands, Republic of Korea.</title>
        <authorList>
            <person name="Ghim S.Y."/>
        </authorList>
    </citation>
    <scope>NUCLEOTIDE SEQUENCE [LARGE SCALE GENOMIC DNA]</scope>
    <source>
        <strain evidence="3 4">KUDC8001</strain>
    </source>
</reference>
<feature type="domain" description="DUF3823" evidence="1">
    <location>
        <begin position="30"/>
        <end position="116"/>
    </location>
</feature>
<dbReference type="AlphaFoldDB" id="A0A7L7L9I1"/>
<dbReference type="Gene3D" id="2.60.40.2060">
    <property type="match status" value="1"/>
</dbReference>
<dbReference type="RefSeq" id="WP_182411950.1">
    <property type="nucleotide sequence ID" value="NZ_CP055153.1"/>
</dbReference>
<sequence>MKSNFIAYIALVLVTILTGCEKDNYDPPTSILSGRVVYDGQPVGVRSNGVQLELWQPGYDLFTKIPVHVAWDGTFSAALFDGNYKLVRLRGNGPWLDNGDTISVQVKGSTMIDVPVVPHFVVKNDTYQKNASAVTATFNLQQINAGSKLERVNLYVGTTNIVDQNNNAGSAEIVASAITDFSQPITLTVNAPASLVSKGYTFARIGVKTEGVAERLYSVPQQVSLK</sequence>
<gene>
    <name evidence="3" type="ORF">HUW48_16230</name>
</gene>
<dbReference type="EMBL" id="CP055153">
    <property type="protein sequence ID" value="QMU29491.1"/>
    <property type="molecule type" value="Genomic_DNA"/>
</dbReference>
<evidence type="ECO:0000259" key="2">
    <source>
        <dbReference type="Pfam" id="PF18003"/>
    </source>
</evidence>
<feature type="domain" description="DUF3823" evidence="2">
    <location>
        <begin position="120"/>
        <end position="221"/>
    </location>
</feature>
<dbReference type="InterPro" id="IPR024278">
    <property type="entry name" value="DUF3823_N"/>
</dbReference>
<dbReference type="Pfam" id="PF18003">
    <property type="entry name" value="DUF3823_C"/>
    <property type="match status" value="1"/>
</dbReference>
<dbReference type="Pfam" id="PF12866">
    <property type="entry name" value="DUF3823"/>
    <property type="match status" value="1"/>
</dbReference>
<evidence type="ECO:0000259" key="1">
    <source>
        <dbReference type="Pfam" id="PF12866"/>
    </source>
</evidence>
<evidence type="ECO:0000313" key="3">
    <source>
        <dbReference type="EMBL" id="QMU29491.1"/>
    </source>
</evidence>
<dbReference type="KEGG" id="add:HUW48_16230"/>